<dbReference type="SUPFAM" id="SSF52833">
    <property type="entry name" value="Thioredoxin-like"/>
    <property type="match status" value="1"/>
</dbReference>
<reference evidence="11" key="1">
    <citation type="journal article" date="2019" name="Int. J. Syst. Evol. Microbiol.">
        <title>The Global Catalogue of Microorganisms (GCM) 10K type strain sequencing project: providing services to taxonomists for standard genome sequencing and annotation.</title>
        <authorList>
            <consortium name="The Broad Institute Genomics Platform"/>
            <consortium name="The Broad Institute Genome Sequencing Center for Infectious Disease"/>
            <person name="Wu L."/>
            <person name="Ma J."/>
        </authorList>
    </citation>
    <scope>NUCLEOTIDE SEQUENCE [LARGE SCALE GENOMIC DNA]</scope>
    <source>
        <strain evidence="11">KCTC 42224</strain>
    </source>
</reference>
<dbReference type="PANTHER" id="PTHR32234:SF3">
    <property type="entry name" value="SUPPRESSION OF COPPER SENSITIVITY PROTEIN"/>
    <property type="match status" value="1"/>
</dbReference>
<evidence type="ECO:0000256" key="8">
    <source>
        <dbReference type="SAM" id="SignalP"/>
    </source>
</evidence>
<proteinExistence type="predicted"/>
<dbReference type="Pfam" id="PF13899">
    <property type="entry name" value="Thioredoxin_7"/>
    <property type="match status" value="1"/>
</dbReference>
<comment type="subcellular location">
    <subcellularLocation>
        <location evidence="1">Cell membrane</location>
        <topology evidence="1">Multi-pass membrane protein</topology>
    </subcellularLocation>
</comment>
<keyword evidence="8" id="KW-0732">Signal</keyword>
<feature type="transmembrane region" description="Helical" evidence="7">
    <location>
        <begin position="535"/>
        <end position="553"/>
    </location>
</feature>
<dbReference type="EMBL" id="JBHRYE010000048">
    <property type="protein sequence ID" value="MFC3673536.1"/>
    <property type="molecule type" value="Genomic_DNA"/>
</dbReference>
<keyword evidence="4" id="KW-0201">Cytochrome c-type biogenesis</keyword>
<dbReference type="InterPro" id="IPR003834">
    <property type="entry name" value="Cyt_c_assmbl_TM_dom"/>
</dbReference>
<dbReference type="Proteomes" id="UP001595683">
    <property type="component" value="Unassembled WGS sequence"/>
</dbReference>
<keyword evidence="6 7" id="KW-0472">Membrane</keyword>
<feature type="transmembrane region" description="Helical" evidence="7">
    <location>
        <begin position="399"/>
        <end position="419"/>
    </location>
</feature>
<feature type="transmembrane region" description="Helical" evidence="7">
    <location>
        <begin position="482"/>
        <end position="499"/>
    </location>
</feature>
<feature type="transmembrane region" description="Helical" evidence="7">
    <location>
        <begin position="286"/>
        <end position="310"/>
    </location>
</feature>
<dbReference type="Gene3D" id="3.40.30.10">
    <property type="entry name" value="Glutaredoxin"/>
    <property type="match status" value="1"/>
</dbReference>
<evidence type="ECO:0000256" key="3">
    <source>
        <dbReference type="ARBA" id="ARBA00022692"/>
    </source>
</evidence>
<feature type="signal peptide" evidence="8">
    <location>
        <begin position="1"/>
        <end position="23"/>
    </location>
</feature>
<evidence type="ECO:0000256" key="1">
    <source>
        <dbReference type="ARBA" id="ARBA00004651"/>
    </source>
</evidence>
<dbReference type="Pfam" id="PF02683">
    <property type="entry name" value="DsbD_TM"/>
    <property type="match status" value="1"/>
</dbReference>
<feature type="transmembrane region" description="Helical" evidence="7">
    <location>
        <begin position="368"/>
        <end position="387"/>
    </location>
</feature>
<keyword evidence="2" id="KW-1003">Cell membrane</keyword>
<feature type="transmembrane region" description="Helical" evidence="7">
    <location>
        <begin position="330"/>
        <end position="348"/>
    </location>
</feature>
<gene>
    <name evidence="10" type="ORF">ACFOOT_19110</name>
</gene>
<feature type="transmembrane region" description="Helical" evidence="7">
    <location>
        <begin position="439"/>
        <end position="462"/>
    </location>
</feature>
<feature type="chain" id="PRO_5047499721" evidence="8">
    <location>
        <begin position="24"/>
        <end position="684"/>
    </location>
</feature>
<keyword evidence="11" id="KW-1185">Reference proteome</keyword>
<dbReference type="CDD" id="cd02953">
    <property type="entry name" value="DsbDgamma"/>
    <property type="match status" value="1"/>
</dbReference>
<evidence type="ECO:0000256" key="6">
    <source>
        <dbReference type="ARBA" id="ARBA00023136"/>
    </source>
</evidence>
<dbReference type="InterPro" id="IPR013766">
    <property type="entry name" value="Thioredoxin_domain"/>
</dbReference>
<comment type="caution">
    <text evidence="10">The sequence shown here is derived from an EMBL/GenBank/DDBJ whole genome shotgun (WGS) entry which is preliminary data.</text>
</comment>
<keyword evidence="5 7" id="KW-1133">Transmembrane helix</keyword>
<dbReference type="Pfam" id="PF11412">
    <property type="entry name" value="DsbD_N"/>
    <property type="match status" value="1"/>
</dbReference>
<dbReference type="InterPro" id="IPR035671">
    <property type="entry name" value="DsbD_gamma"/>
</dbReference>
<name>A0ABV7V9I6_9SPHN</name>
<dbReference type="RefSeq" id="WP_229815645.1">
    <property type="nucleotide sequence ID" value="NZ_BMZP01000024.1"/>
</dbReference>
<evidence type="ECO:0000313" key="10">
    <source>
        <dbReference type="EMBL" id="MFC3673536.1"/>
    </source>
</evidence>
<keyword evidence="3 7" id="KW-0812">Transmembrane</keyword>
<accession>A0ABV7V9I6</accession>
<dbReference type="PANTHER" id="PTHR32234">
    <property type="entry name" value="THIOL:DISULFIDE INTERCHANGE PROTEIN DSBD"/>
    <property type="match status" value="1"/>
</dbReference>
<evidence type="ECO:0000256" key="5">
    <source>
        <dbReference type="ARBA" id="ARBA00022989"/>
    </source>
</evidence>
<feature type="domain" description="Thioredoxin" evidence="9">
    <location>
        <begin position="553"/>
        <end position="682"/>
    </location>
</feature>
<evidence type="ECO:0000256" key="2">
    <source>
        <dbReference type="ARBA" id="ARBA00022475"/>
    </source>
</evidence>
<dbReference type="PROSITE" id="PS51352">
    <property type="entry name" value="THIOREDOXIN_2"/>
    <property type="match status" value="1"/>
</dbReference>
<protein>
    <submittedName>
        <fullName evidence="10">Protein-disulfide reductase DsbD family protein</fullName>
    </submittedName>
</protein>
<organism evidence="10 11">
    <name type="scientific">Novosphingobium pokkalii</name>
    <dbReference type="NCBI Taxonomy" id="1770194"/>
    <lineage>
        <taxon>Bacteria</taxon>
        <taxon>Pseudomonadati</taxon>
        <taxon>Pseudomonadota</taxon>
        <taxon>Alphaproteobacteria</taxon>
        <taxon>Sphingomonadales</taxon>
        <taxon>Sphingomonadaceae</taxon>
        <taxon>Novosphingobium</taxon>
    </lineage>
</organism>
<sequence length="684" mass="70271">MIVAVLWLGVLTLVGPATATAQAAPHIRATLLAEGPALPGQTVTMAVLMEPEAGWHGYWSNPGDAGLPLSLDWTLPPGAKAGELQFPVPQTLIVQGLMNHVYEQAYAVLVPVTLPADARVGSTLPVSARAQWLACTAQICVPERASLMGTITVGSGPKDTRFAAWRAALPARLDQPGRFEATPTGLALAIPFPASAQVRDPHFFIAAQGLVDYAAPQAFRRKGDWLIVELARAKGAMAEHPQSVSGVLSLGAGAGGLAITASPGMVPKGGTPLSGGTQTAFSWRTLALAMLGALAGGLILNVMPCVFPILSLKAMALARGNSRHARAEGVAYSAGVILACLALGAALLALRAGGAQVGWAFQLQNPGVVALLVLLATAITANFAGLFELPGLSVSRSGASAGTVGGAFGTGLLAAFVATPCTGPFMAAAMGVALVLPPVAGLAVFAALGLGLALPFLLIGFVPPLRRLLPRPGAWMDRFRRAMAVPMGLTVVALLWLAWRQGGWALMGAALALALVLLAVLVVVERQRRQGCRVVAWLAPVTLALVAAALLGAPRLAARPAAESAGLPGTVPFSQAALDRARASGKPVFLYFTADWCLSCKVNESVAIDREATAKAFAKAGVQVIVGDWTRADPAITSFLTIQGAAGVPLYLWYAPGAATPAKLPQVLTPQTLPDLAARAQQGS</sequence>
<feature type="transmembrane region" description="Helical" evidence="7">
    <location>
        <begin position="505"/>
        <end position="523"/>
    </location>
</feature>
<evidence type="ECO:0000259" key="9">
    <source>
        <dbReference type="PROSITE" id="PS51352"/>
    </source>
</evidence>
<evidence type="ECO:0000256" key="7">
    <source>
        <dbReference type="SAM" id="Phobius"/>
    </source>
</evidence>
<evidence type="ECO:0000313" key="11">
    <source>
        <dbReference type="Proteomes" id="UP001595683"/>
    </source>
</evidence>
<evidence type="ECO:0000256" key="4">
    <source>
        <dbReference type="ARBA" id="ARBA00022748"/>
    </source>
</evidence>
<dbReference type="InterPro" id="IPR028250">
    <property type="entry name" value="DsbDN"/>
</dbReference>
<dbReference type="InterPro" id="IPR036249">
    <property type="entry name" value="Thioredoxin-like_sf"/>
</dbReference>